<evidence type="ECO:0000256" key="1">
    <source>
        <dbReference type="SAM" id="Phobius"/>
    </source>
</evidence>
<proteinExistence type="predicted"/>
<organism evidence="3 4">
    <name type="scientific">Roseivivax jejudonensis</name>
    <dbReference type="NCBI Taxonomy" id="1529041"/>
    <lineage>
        <taxon>Bacteria</taxon>
        <taxon>Pseudomonadati</taxon>
        <taxon>Pseudomonadota</taxon>
        <taxon>Alphaproteobacteria</taxon>
        <taxon>Rhodobacterales</taxon>
        <taxon>Roseobacteraceae</taxon>
        <taxon>Roseivivax</taxon>
    </lineage>
</organism>
<accession>A0A1X6ZB06</accession>
<dbReference type="AlphaFoldDB" id="A0A1X6ZB06"/>
<gene>
    <name evidence="3" type="ORF">ROJ8625_02243</name>
</gene>
<dbReference type="InterPro" id="IPR012495">
    <property type="entry name" value="TadE-like_dom"/>
</dbReference>
<keyword evidence="4" id="KW-1185">Reference proteome</keyword>
<dbReference type="RefSeq" id="WP_159456756.1">
    <property type="nucleotide sequence ID" value="NZ_FWFK01000004.1"/>
</dbReference>
<name>A0A1X6ZB06_9RHOB</name>
<feature type="domain" description="TadE-like" evidence="2">
    <location>
        <begin position="18"/>
        <end position="60"/>
    </location>
</feature>
<reference evidence="3 4" key="1">
    <citation type="submission" date="2017-03" db="EMBL/GenBank/DDBJ databases">
        <authorList>
            <person name="Afonso C.L."/>
            <person name="Miller P.J."/>
            <person name="Scott M.A."/>
            <person name="Spackman E."/>
            <person name="Goraichik I."/>
            <person name="Dimitrov K.M."/>
            <person name="Suarez D.L."/>
            <person name="Swayne D.E."/>
        </authorList>
    </citation>
    <scope>NUCLEOTIDE SEQUENCE [LARGE SCALE GENOMIC DNA]</scope>
    <source>
        <strain evidence="3 4">CECT 8625</strain>
    </source>
</reference>
<dbReference type="OrthoDB" id="7860729at2"/>
<protein>
    <submittedName>
        <fullName evidence="3">TadE-like protein</fullName>
    </submittedName>
</protein>
<evidence type="ECO:0000313" key="4">
    <source>
        <dbReference type="Proteomes" id="UP000193570"/>
    </source>
</evidence>
<dbReference type="EMBL" id="FWFK01000004">
    <property type="protein sequence ID" value="SLN46373.1"/>
    <property type="molecule type" value="Genomic_DNA"/>
</dbReference>
<feature type="transmembrane region" description="Helical" evidence="1">
    <location>
        <begin position="20"/>
        <end position="39"/>
    </location>
</feature>
<evidence type="ECO:0000259" key="2">
    <source>
        <dbReference type="Pfam" id="PF07811"/>
    </source>
</evidence>
<keyword evidence="1" id="KW-0472">Membrane</keyword>
<keyword evidence="1" id="KW-1133">Transmembrane helix</keyword>
<evidence type="ECO:0000313" key="3">
    <source>
        <dbReference type="EMBL" id="SLN46373.1"/>
    </source>
</evidence>
<keyword evidence="1" id="KW-0812">Transmembrane</keyword>
<dbReference type="Proteomes" id="UP000193570">
    <property type="component" value="Unassembled WGS sequence"/>
</dbReference>
<dbReference type="Pfam" id="PF07811">
    <property type="entry name" value="TadE"/>
    <property type="match status" value="1"/>
</dbReference>
<sequence>MIRALARHAARFRADQSGAALVEFALILPSALVLLGVSVEGARTFWSYQTTVTGVRDAARFVSRAADSDLCATGGSLAAWEPRLLDIVRTTATGATPFPVDVSVDAVTADLACHDLGLRGGTVGVATVTATLTIRHPFRTLFSLAGGTSGGITATVRDSARLIGA</sequence>